<sequence length="249" mass="27571">MKETASVQQYVLLPLWFNGSKDPQNTDADAAFDVKEPESDVHVSPRVRDLSDAFEEFYDNSTNGVNVASTPVIDVGPNTTNNTNNFSAAGPFNTAVNLTFKIGGKSSFVDPSQYPDDSNMPTLEDIIYSNDEEDVAPQTRSMARMVKEQGFEDPDYPDKVYKVVKSLYGLHQALKACQEKYVAKILRKFGLTDGKSASTPIDTEKPLLKDRDGENVDVHTYSMKLLERTLHVANVSSAGYITTPQMVLN</sequence>
<evidence type="ECO:0000313" key="1">
    <source>
        <dbReference type="EMBL" id="GFA35742.1"/>
    </source>
</evidence>
<accession>A0A699JI00</accession>
<reference evidence="1" key="1">
    <citation type="journal article" date="2019" name="Sci. Rep.">
        <title>Draft genome of Tanacetum cinerariifolium, the natural source of mosquito coil.</title>
        <authorList>
            <person name="Yamashiro T."/>
            <person name="Shiraishi A."/>
            <person name="Satake H."/>
            <person name="Nakayama K."/>
        </authorList>
    </citation>
    <scope>NUCLEOTIDE SEQUENCE</scope>
</reference>
<name>A0A699JI00_TANCI</name>
<evidence type="ECO:0008006" key="2">
    <source>
        <dbReference type="Google" id="ProtNLM"/>
    </source>
</evidence>
<dbReference type="EMBL" id="BKCJ010410245">
    <property type="protein sequence ID" value="GFA35742.1"/>
    <property type="molecule type" value="Genomic_DNA"/>
</dbReference>
<proteinExistence type="predicted"/>
<gene>
    <name evidence="1" type="ORF">Tci_607714</name>
</gene>
<dbReference type="AlphaFoldDB" id="A0A699JI00"/>
<protein>
    <recommendedName>
        <fullName evidence="2">Reverse transcriptase Ty1/copia-type domain-containing protein</fullName>
    </recommendedName>
</protein>
<comment type="caution">
    <text evidence="1">The sequence shown here is derived from an EMBL/GenBank/DDBJ whole genome shotgun (WGS) entry which is preliminary data.</text>
</comment>
<organism evidence="1">
    <name type="scientific">Tanacetum cinerariifolium</name>
    <name type="common">Dalmatian daisy</name>
    <name type="synonym">Chrysanthemum cinerariifolium</name>
    <dbReference type="NCBI Taxonomy" id="118510"/>
    <lineage>
        <taxon>Eukaryota</taxon>
        <taxon>Viridiplantae</taxon>
        <taxon>Streptophyta</taxon>
        <taxon>Embryophyta</taxon>
        <taxon>Tracheophyta</taxon>
        <taxon>Spermatophyta</taxon>
        <taxon>Magnoliopsida</taxon>
        <taxon>eudicotyledons</taxon>
        <taxon>Gunneridae</taxon>
        <taxon>Pentapetalae</taxon>
        <taxon>asterids</taxon>
        <taxon>campanulids</taxon>
        <taxon>Asterales</taxon>
        <taxon>Asteraceae</taxon>
        <taxon>Asteroideae</taxon>
        <taxon>Anthemideae</taxon>
        <taxon>Anthemidinae</taxon>
        <taxon>Tanacetum</taxon>
    </lineage>
</organism>